<evidence type="ECO:0000313" key="3">
    <source>
        <dbReference type="WBParaSite" id="GPUH_0002521801-mRNA-1"/>
    </source>
</evidence>
<gene>
    <name evidence="1" type="ORF">GPUH_LOCUS25189</name>
</gene>
<dbReference type="EMBL" id="UYRT01104096">
    <property type="protein sequence ID" value="VDN43875.1"/>
    <property type="molecule type" value="Genomic_DNA"/>
</dbReference>
<dbReference type="OrthoDB" id="510307at2759"/>
<keyword evidence="2" id="KW-1185">Reference proteome</keyword>
<dbReference type="AlphaFoldDB" id="A0A183EW47"/>
<dbReference type="WBParaSite" id="GPUH_0002521801-mRNA-1">
    <property type="protein sequence ID" value="GPUH_0002521801-mRNA-1"/>
    <property type="gene ID" value="GPUH_0002521801"/>
</dbReference>
<reference evidence="1 2" key="2">
    <citation type="submission" date="2018-11" db="EMBL/GenBank/DDBJ databases">
        <authorList>
            <consortium name="Pathogen Informatics"/>
        </authorList>
    </citation>
    <scope>NUCLEOTIDE SEQUENCE [LARGE SCALE GENOMIC DNA]</scope>
</reference>
<dbReference type="PANTHER" id="PTHR10885">
    <property type="entry name" value="ISOPENTENYL-DIPHOSPHATE DELTA-ISOMERASE"/>
    <property type="match status" value="1"/>
</dbReference>
<proteinExistence type="predicted"/>
<dbReference type="InterPro" id="IPR015797">
    <property type="entry name" value="NUDIX_hydrolase-like_dom_sf"/>
</dbReference>
<protein>
    <submittedName>
        <fullName evidence="3">Nudix hydrolase domain-containing protein</fullName>
    </submittedName>
</protein>
<evidence type="ECO:0000313" key="1">
    <source>
        <dbReference type="EMBL" id="VDN43875.1"/>
    </source>
</evidence>
<dbReference type="PANTHER" id="PTHR10885:SF0">
    <property type="entry name" value="ISOPENTENYL-DIPHOSPHATE DELTA-ISOMERASE"/>
    <property type="match status" value="1"/>
</dbReference>
<dbReference type="GO" id="GO:0005737">
    <property type="term" value="C:cytoplasm"/>
    <property type="evidence" value="ECO:0007669"/>
    <property type="project" value="TreeGrafter"/>
</dbReference>
<dbReference type="GO" id="GO:0009240">
    <property type="term" value="P:isopentenyl diphosphate biosynthetic process"/>
    <property type="evidence" value="ECO:0007669"/>
    <property type="project" value="TreeGrafter"/>
</dbReference>
<dbReference type="Gene3D" id="3.90.79.10">
    <property type="entry name" value="Nucleoside Triphosphate Pyrophosphohydrolase"/>
    <property type="match status" value="2"/>
</dbReference>
<organism evidence="3">
    <name type="scientific">Gongylonema pulchrum</name>
    <dbReference type="NCBI Taxonomy" id="637853"/>
    <lineage>
        <taxon>Eukaryota</taxon>
        <taxon>Metazoa</taxon>
        <taxon>Ecdysozoa</taxon>
        <taxon>Nematoda</taxon>
        <taxon>Chromadorea</taxon>
        <taxon>Rhabditida</taxon>
        <taxon>Spirurina</taxon>
        <taxon>Spiruromorpha</taxon>
        <taxon>Spiruroidea</taxon>
        <taxon>Gongylonematidae</taxon>
        <taxon>Gongylonema</taxon>
    </lineage>
</organism>
<accession>A0A183EW47</accession>
<name>A0A183EW47_9BILA</name>
<dbReference type="GO" id="GO:0004452">
    <property type="term" value="F:isopentenyl-diphosphate delta-isomerase activity"/>
    <property type="evidence" value="ECO:0007669"/>
    <property type="project" value="TreeGrafter"/>
</dbReference>
<dbReference type="SUPFAM" id="SSF55811">
    <property type="entry name" value="Nudix"/>
    <property type="match status" value="1"/>
</dbReference>
<evidence type="ECO:0000313" key="2">
    <source>
        <dbReference type="Proteomes" id="UP000271098"/>
    </source>
</evidence>
<dbReference type="Proteomes" id="UP000271098">
    <property type="component" value="Unassembled WGS sequence"/>
</dbReference>
<reference evidence="3" key="1">
    <citation type="submission" date="2016-06" db="UniProtKB">
        <authorList>
            <consortium name="WormBaseParasite"/>
        </authorList>
    </citation>
    <scope>IDENTIFICATION</scope>
</reference>
<sequence length="163" mass="19458">MQNKYMEEQCIIVDEQDKPLRPGTKRFCHSSETSRNVFLQNEGDIGVRRAAKRKLNHELGIERVDIEQMEVMGRFLYKSVMHNNKWGEHEIDHALVIRDFDVEQLRRNPEEVDEIAILFVLGNEVSFSPWFQLFVQHNILQKWWQNLDCLDSLKDFDTIKRLN</sequence>